<gene>
    <name evidence="1" type="ORF">Plil01_001552900</name>
</gene>
<comment type="caution">
    <text evidence="1">The sequence shown here is derived from an EMBL/GenBank/DDBJ whole genome shotgun (WGS) entry which is preliminary data.</text>
</comment>
<dbReference type="EMBL" id="BSXW01001430">
    <property type="protein sequence ID" value="GMF36737.1"/>
    <property type="molecule type" value="Genomic_DNA"/>
</dbReference>
<dbReference type="OrthoDB" id="128157at2759"/>
<protein>
    <submittedName>
        <fullName evidence="1">Unnamed protein product</fullName>
    </submittedName>
</protein>
<reference evidence="1" key="1">
    <citation type="submission" date="2023-04" db="EMBL/GenBank/DDBJ databases">
        <title>Phytophthora lilii NBRC 32176.</title>
        <authorList>
            <person name="Ichikawa N."/>
            <person name="Sato H."/>
            <person name="Tonouchi N."/>
        </authorList>
    </citation>
    <scope>NUCLEOTIDE SEQUENCE</scope>
    <source>
        <strain evidence="1">NBRC 32176</strain>
    </source>
</reference>
<dbReference type="Proteomes" id="UP001165083">
    <property type="component" value="Unassembled WGS sequence"/>
</dbReference>
<evidence type="ECO:0000313" key="1">
    <source>
        <dbReference type="EMBL" id="GMF36737.1"/>
    </source>
</evidence>
<name>A0A9W6XDI1_9STRA</name>
<evidence type="ECO:0000313" key="2">
    <source>
        <dbReference type="Proteomes" id="UP001165083"/>
    </source>
</evidence>
<keyword evidence="2" id="KW-1185">Reference proteome</keyword>
<proteinExistence type="predicted"/>
<dbReference type="AlphaFoldDB" id="A0A9W6XDI1"/>
<accession>A0A9W6XDI1</accession>
<organism evidence="1 2">
    <name type="scientific">Phytophthora lilii</name>
    <dbReference type="NCBI Taxonomy" id="2077276"/>
    <lineage>
        <taxon>Eukaryota</taxon>
        <taxon>Sar</taxon>
        <taxon>Stramenopiles</taxon>
        <taxon>Oomycota</taxon>
        <taxon>Peronosporomycetes</taxon>
        <taxon>Peronosporales</taxon>
        <taxon>Peronosporaceae</taxon>
        <taxon>Phytophthora</taxon>
    </lineage>
</organism>
<sequence length="102" mass="11605">MEEQNPVMALLDGLTQAIHERSHMVANQNSEFRASVMEQLQHQHSHREIRIEGASMPTFHGKLQESVDKFIFEAKLFMNGKNIDYDLPGNQARVVAMLASNL</sequence>